<evidence type="ECO:0000313" key="3">
    <source>
        <dbReference type="Proteomes" id="UP000311382"/>
    </source>
</evidence>
<dbReference type="InterPro" id="IPR001447">
    <property type="entry name" value="Arylamine_N-AcTrfase"/>
</dbReference>
<dbReference type="OrthoDB" id="10260017at2759"/>
<organism evidence="2 3">
    <name type="scientific">Rhodotorula diobovata</name>
    <dbReference type="NCBI Taxonomy" id="5288"/>
    <lineage>
        <taxon>Eukaryota</taxon>
        <taxon>Fungi</taxon>
        <taxon>Dikarya</taxon>
        <taxon>Basidiomycota</taxon>
        <taxon>Pucciniomycotina</taxon>
        <taxon>Microbotryomycetes</taxon>
        <taxon>Sporidiobolales</taxon>
        <taxon>Sporidiobolaceae</taxon>
        <taxon>Rhodotorula</taxon>
    </lineage>
</organism>
<evidence type="ECO:0000313" key="2">
    <source>
        <dbReference type="EMBL" id="TNY22507.1"/>
    </source>
</evidence>
<dbReference type="EMBL" id="SOZI01000024">
    <property type="protein sequence ID" value="TNY22507.1"/>
    <property type="molecule type" value="Genomic_DNA"/>
</dbReference>
<dbReference type="Proteomes" id="UP000311382">
    <property type="component" value="Unassembled WGS sequence"/>
</dbReference>
<comment type="similarity">
    <text evidence="1">Belongs to the arylamine N-acetyltransferase family.</text>
</comment>
<protein>
    <submittedName>
        <fullName evidence="2">Arylamine N-acetyltransferase 1</fullName>
    </submittedName>
</protein>
<sequence>MRTSRPLDSVYLSTSVPPTLACLNTSDSEAYLARIGLPKDSVVEPPSLDLLSRILMAHHLSVPYDSSAIHVGSDEWRRGKDKGEPIEWRRGPGMELGRGNFQRVILKRQGGYCYALGTLAASLLRGFGFRVSEVGARVFLQRGKDPAEVGYSWWSQTTHTCAIVDWEGSAGRWFCDFGFGGGGSPIPIPLRHGATSASLSRSESFLLCEEAMPGGDTSHIHDAPAGWTLYRRVVPAGTIIRSHVEAKSGPGYYTPCVHFSLATLAPLDIVTADFYNSQHPSATWASIFLTSRLLPNGARRSLCHGIPAIEAGAPQDGRKYAKLYSKEGIKGEEYDVEWIPFDTQAIGAVLEREFGFLL</sequence>
<dbReference type="InterPro" id="IPR053710">
    <property type="entry name" value="Arylamine_NAT_domain_sf"/>
</dbReference>
<keyword evidence="2" id="KW-0808">Transferase</keyword>
<dbReference type="PANTHER" id="PTHR11786:SF0">
    <property type="entry name" value="ARYLAMINE N-ACETYLTRANSFERASE 4-RELATED"/>
    <property type="match status" value="1"/>
</dbReference>
<keyword evidence="3" id="KW-1185">Reference proteome</keyword>
<dbReference type="PANTHER" id="PTHR11786">
    <property type="entry name" value="N-HYDROXYARYLAMINE O-ACETYLTRANSFERASE"/>
    <property type="match status" value="1"/>
</dbReference>
<dbReference type="AlphaFoldDB" id="A0A5C5G087"/>
<dbReference type="STRING" id="5288.A0A5C5G087"/>
<dbReference type="Pfam" id="PF00797">
    <property type="entry name" value="Acetyltransf_2"/>
    <property type="match status" value="1"/>
</dbReference>
<dbReference type="Gene3D" id="3.30.2140.20">
    <property type="match status" value="1"/>
</dbReference>
<dbReference type="GO" id="GO:0016407">
    <property type="term" value="F:acetyltransferase activity"/>
    <property type="evidence" value="ECO:0007669"/>
    <property type="project" value="InterPro"/>
</dbReference>
<accession>A0A5C5G087</accession>
<evidence type="ECO:0000256" key="1">
    <source>
        <dbReference type="ARBA" id="ARBA00006547"/>
    </source>
</evidence>
<comment type="caution">
    <text evidence="2">The sequence shown here is derived from an EMBL/GenBank/DDBJ whole genome shotgun (WGS) entry which is preliminary data.</text>
</comment>
<name>A0A5C5G087_9BASI</name>
<gene>
    <name evidence="2" type="ORF">DMC30DRAFT_348841</name>
</gene>
<dbReference type="InterPro" id="IPR038765">
    <property type="entry name" value="Papain-like_cys_pep_sf"/>
</dbReference>
<reference evidence="2 3" key="1">
    <citation type="submission" date="2019-03" db="EMBL/GenBank/DDBJ databases">
        <title>Rhodosporidium diobovatum UCD-FST 08-225 genome sequencing, assembly, and annotation.</title>
        <authorList>
            <person name="Fakankun I.U."/>
            <person name="Fristensky B."/>
            <person name="Levin D.B."/>
        </authorList>
    </citation>
    <scope>NUCLEOTIDE SEQUENCE [LARGE SCALE GENOMIC DNA]</scope>
    <source>
        <strain evidence="2 3">UCD-FST 08-225</strain>
    </source>
</reference>
<proteinExistence type="inferred from homology"/>
<dbReference type="SUPFAM" id="SSF54001">
    <property type="entry name" value="Cysteine proteinases"/>
    <property type="match status" value="1"/>
</dbReference>